<keyword evidence="5 13" id="KW-0812">Transmembrane</keyword>
<evidence type="ECO:0000256" key="13">
    <source>
        <dbReference type="SAM" id="Phobius"/>
    </source>
</evidence>
<evidence type="ECO:0000256" key="7">
    <source>
        <dbReference type="ARBA" id="ARBA00022958"/>
    </source>
</evidence>
<organism evidence="14 15">
    <name type="scientific">Promicromonospora sukumoe</name>
    <dbReference type="NCBI Taxonomy" id="88382"/>
    <lineage>
        <taxon>Bacteria</taxon>
        <taxon>Bacillati</taxon>
        <taxon>Actinomycetota</taxon>
        <taxon>Actinomycetes</taxon>
        <taxon>Micrococcales</taxon>
        <taxon>Promicromonosporaceae</taxon>
        <taxon>Promicromonospora</taxon>
    </lineage>
</organism>
<evidence type="ECO:0000256" key="5">
    <source>
        <dbReference type="ARBA" id="ARBA00022692"/>
    </source>
</evidence>
<evidence type="ECO:0000256" key="1">
    <source>
        <dbReference type="ARBA" id="ARBA00004141"/>
    </source>
</evidence>
<keyword evidence="4" id="KW-0633">Potassium transport</keyword>
<dbReference type="GO" id="GO:0015252">
    <property type="term" value="F:proton channel activity"/>
    <property type="evidence" value="ECO:0007669"/>
    <property type="project" value="InterPro"/>
</dbReference>
<feature type="transmembrane region" description="Helical" evidence="13">
    <location>
        <begin position="152"/>
        <end position="176"/>
    </location>
</feature>
<dbReference type="EMBL" id="JACGWV010000001">
    <property type="protein sequence ID" value="MBA8809204.1"/>
    <property type="molecule type" value="Genomic_DNA"/>
</dbReference>
<keyword evidence="15" id="KW-1185">Reference proteome</keyword>
<dbReference type="GO" id="GO:0005267">
    <property type="term" value="F:potassium channel activity"/>
    <property type="evidence" value="ECO:0007669"/>
    <property type="project" value="UniProtKB-KW"/>
</dbReference>
<dbReference type="AlphaFoldDB" id="A0A7W3PF41"/>
<comment type="catalytic activity">
    <reaction evidence="12">
        <text>K(+)(in) = K(+)(out)</text>
        <dbReference type="Rhea" id="RHEA:29463"/>
        <dbReference type="ChEBI" id="CHEBI:29103"/>
    </reaction>
</comment>
<name>A0A7W3PF41_9MICO</name>
<proteinExistence type="inferred from homology"/>
<evidence type="ECO:0000256" key="10">
    <source>
        <dbReference type="ARBA" id="ARBA00023136"/>
    </source>
</evidence>
<evidence type="ECO:0000313" key="14">
    <source>
        <dbReference type="EMBL" id="MBA8809204.1"/>
    </source>
</evidence>
<reference evidence="14 15" key="1">
    <citation type="submission" date="2020-07" db="EMBL/GenBank/DDBJ databases">
        <title>Sequencing the genomes of 1000 actinobacteria strains.</title>
        <authorList>
            <person name="Klenk H.-P."/>
        </authorList>
    </citation>
    <scope>NUCLEOTIDE SEQUENCE [LARGE SCALE GENOMIC DNA]</scope>
    <source>
        <strain evidence="14 15">DSM 44121</strain>
    </source>
</reference>
<keyword evidence="11" id="KW-0407">Ion channel</keyword>
<dbReference type="RefSeq" id="WP_182617895.1">
    <property type="nucleotide sequence ID" value="NZ_BAAATF010000003.1"/>
</dbReference>
<keyword evidence="10 13" id="KW-0472">Membrane</keyword>
<dbReference type="Proteomes" id="UP000540568">
    <property type="component" value="Unassembled WGS sequence"/>
</dbReference>
<feature type="transmembrane region" description="Helical" evidence="13">
    <location>
        <begin position="14"/>
        <end position="34"/>
    </location>
</feature>
<comment type="subcellular location">
    <subcellularLocation>
        <location evidence="1">Membrane</location>
        <topology evidence="1">Multi-pass membrane protein</topology>
    </subcellularLocation>
</comment>
<evidence type="ECO:0000256" key="12">
    <source>
        <dbReference type="ARBA" id="ARBA00034430"/>
    </source>
</evidence>
<evidence type="ECO:0000256" key="8">
    <source>
        <dbReference type="ARBA" id="ARBA00022989"/>
    </source>
</evidence>
<sequence>MDTAPPPARSSERLISFLDAAVAIALTLLILPLMESVSEAVDEQQTLGDYAGEHSWQLLAFSLSFLIIAMFWRMHHGIQSPDTPLTQQHLTLQLAWLFTITLMPVVTALTGGLDTDRALVASYVGNLAVSAWLLFVIAVVERRDRRAAGLAVDATLPATPLAVALLFTLTLLLALIVPSYTWLFLMALSGLVRGLLVRFGVVGRDHSAGREHPSGIEKRAVPPAP</sequence>
<feature type="transmembrane region" description="Helical" evidence="13">
    <location>
        <begin position="94"/>
        <end position="113"/>
    </location>
</feature>
<evidence type="ECO:0000256" key="4">
    <source>
        <dbReference type="ARBA" id="ARBA00022538"/>
    </source>
</evidence>
<comment type="similarity">
    <text evidence="2">Belongs to the TMEM175 family.</text>
</comment>
<keyword evidence="6" id="KW-0631">Potassium channel</keyword>
<dbReference type="Pfam" id="PF06736">
    <property type="entry name" value="TMEM175"/>
    <property type="match status" value="1"/>
</dbReference>
<evidence type="ECO:0000256" key="2">
    <source>
        <dbReference type="ARBA" id="ARBA00006920"/>
    </source>
</evidence>
<accession>A0A7W3PF41</accession>
<keyword evidence="8 13" id="KW-1133">Transmembrane helix</keyword>
<comment type="caution">
    <text evidence="14">The sequence shown here is derived from an EMBL/GenBank/DDBJ whole genome shotgun (WGS) entry which is preliminary data.</text>
</comment>
<protein>
    <submittedName>
        <fullName evidence="14">Putative membrane protein</fullName>
    </submittedName>
</protein>
<evidence type="ECO:0000256" key="9">
    <source>
        <dbReference type="ARBA" id="ARBA00023065"/>
    </source>
</evidence>
<evidence type="ECO:0000313" key="15">
    <source>
        <dbReference type="Proteomes" id="UP000540568"/>
    </source>
</evidence>
<evidence type="ECO:0000256" key="3">
    <source>
        <dbReference type="ARBA" id="ARBA00022448"/>
    </source>
</evidence>
<gene>
    <name evidence="14" type="ORF">FHX71_003146</name>
</gene>
<keyword evidence="3" id="KW-0813">Transport</keyword>
<evidence type="ECO:0000256" key="6">
    <source>
        <dbReference type="ARBA" id="ARBA00022826"/>
    </source>
</evidence>
<dbReference type="InterPro" id="IPR010617">
    <property type="entry name" value="TMEM175-like"/>
</dbReference>
<feature type="transmembrane region" description="Helical" evidence="13">
    <location>
        <begin position="119"/>
        <end position="140"/>
    </location>
</feature>
<feature type="transmembrane region" description="Helical" evidence="13">
    <location>
        <begin position="54"/>
        <end position="73"/>
    </location>
</feature>
<keyword evidence="9" id="KW-0406">Ion transport</keyword>
<dbReference type="GO" id="GO:0016020">
    <property type="term" value="C:membrane"/>
    <property type="evidence" value="ECO:0007669"/>
    <property type="project" value="UniProtKB-SubCell"/>
</dbReference>
<evidence type="ECO:0000256" key="11">
    <source>
        <dbReference type="ARBA" id="ARBA00023303"/>
    </source>
</evidence>
<keyword evidence="7" id="KW-0630">Potassium</keyword>